<proteinExistence type="predicted"/>
<dbReference type="HOGENOM" id="CLU_2082291_0_0_4"/>
<feature type="domain" description="PepSY" evidence="2">
    <location>
        <begin position="42"/>
        <end position="100"/>
    </location>
</feature>
<gene>
    <name evidence="3" type="ORF">HMPREF9370_1246</name>
</gene>
<dbReference type="Pfam" id="PF03413">
    <property type="entry name" value="PepSY"/>
    <property type="match status" value="1"/>
</dbReference>
<evidence type="ECO:0000259" key="2">
    <source>
        <dbReference type="Pfam" id="PF03413"/>
    </source>
</evidence>
<dbReference type="PATRIC" id="fig|1030841.3.peg.1227"/>
<dbReference type="EMBL" id="AGAZ01000044">
    <property type="protein sequence ID" value="EGZ46814.1"/>
    <property type="molecule type" value="Genomic_DNA"/>
</dbReference>
<dbReference type="Gene3D" id="3.10.450.40">
    <property type="match status" value="1"/>
</dbReference>
<evidence type="ECO:0000256" key="1">
    <source>
        <dbReference type="SAM" id="Phobius"/>
    </source>
</evidence>
<accession>G4CQ86</accession>
<keyword evidence="1" id="KW-0812">Transmembrane</keyword>
<sequence length="117" mass="12773">MRSPYIMLITRKIFNGLAFITALGFIAGVFTGLFSLGTFASVSGKQAAAAAVTQTGGYAKEVEFEYNYHTGGHYEVEVLANGLKHDVIVDADNGNVLAVHTKGHKQRYHDRSESFKM</sequence>
<keyword evidence="4" id="KW-1185">Reference proteome</keyword>
<name>G4CQ86_9NEIS</name>
<keyword evidence="1" id="KW-1133">Transmembrane helix</keyword>
<keyword evidence="1" id="KW-0472">Membrane</keyword>
<reference evidence="3 4" key="1">
    <citation type="submission" date="2011-06" db="EMBL/GenBank/DDBJ databases">
        <authorList>
            <person name="Muzny D."/>
            <person name="Qin X."/>
            <person name="Deng J."/>
            <person name="Jiang H."/>
            <person name="Liu Y."/>
            <person name="Qu J."/>
            <person name="Song X.-Z."/>
            <person name="Zhang L."/>
            <person name="Thornton R."/>
            <person name="Coyle M."/>
            <person name="Francisco L."/>
            <person name="Jackson L."/>
            <person name="Javaid M."/>
            <person name="Korchina V."/>
            <person name="Kovar C."/>
            <person name="Mata R."/>
            <person name="Mathew T."/>
            <person name="Ngo R."/>
            <person name="Nguyen L."/>
            <person name="Nguyen N."/>
            <person name="Okwuonu G."/>
            <person name="Ongeri F."/>
            <person name="Pham C."/>
            <person name="Simmons D."/>
            <person name="Wilczek-Boney K."/>
            <person name="Hale W."/>
            <person name="Jakkamsetti A."/>
            <person name="Pham P."/>
            <person name="Ruth R."/>
            <person name="San Lucas F."/>
            <person name="Warren J."/>
            <person name="Zhang J."/>
            <person name="Zhao Z."/>
            <person name="Zhou C."/>
            <person name="Zhu D."/>
            <person name="Lee S."/>
            <person name="Bess C."/>
            <person name="Blankenburg K."/>
            <person name="Forbes L."/>
            <person name="Fu Q."/>
            <person name="Gubbala S."/>
            <person name="Hirani K."/>
            <person name="Jayaseelan J.C."/>
            <person name="Lara F."/>
            <person name="Munidasa M."/>
            <person name="Palculict T."/>
            <person name="Patil S."/>
            <person name="Pu L.-L."/>
            <person name="Saada N."/>
            <person name="Tang L."/>
            <person name="Weissenberger G."/>
            <person name="Zhu Y."/>
            <person name="Hemphill L."/>
            <person name="Shang Y."/>
            <person name="Youmans B."/>
            <person name="Ayvaz T."/>
            <person name="Ross M."/>
            <person name="Santibanez J."/>
            <person name="Aqrawi P."/>
            <person name="Gross S."/>
            <person name="Joshi V."/>
            <person name="Fowler G."/>
            <person name="Nazareth L."/>
            <person name="Reid J."/>
            <person name="Worley K."/>
            <person name="Petrosino J."/>
            <person name="Highlander S."/>
            <person name="Gibbs R."/>
        </authorList>
    </citation>
    <scope>NUCLEOTIDE SEQUENCE [LARGE SCALE GENOMIC DNA]</scope>
    <source>
        <strain evidence="3 4">9715</strain>
    </source>
</reference>
<dbReference type="Proteomes" id="UP000005336">
    <property type="component" value="Unassembled WGS sequence"/>
</dbReference>
<dbReference type="STRING" id="1030841.HMPREF9370_1246"/>
<evidence type="ECO:0000313" key="4">
    <source>
        <dbReference type="Proteomes" id="UP000005336"/>
    </source>
</evidence>
<feature type="transmembrane region" description="Helical" evidence="1">
    <location>
        <begin position="12"/>
        <end position="36"/>
    </location>
</feature>
<comment type="caution">
    <text evidence="3">The sequence shown here is derived from an EMBL/GenBank/DDBJ whole genome shotgun (WGS) entry which is preliminary data.</text>
</comment>
<evidence type="ECO:0000313" key="3">
    <source>
        <dbReference type="EMBL" id="EGZ46814.1"/>
    </source>
</evidence>
<dbReference type="InterPro" id="IPR025711">
    <property type="entry name" value="PepSY"/>
</dbReference>
<dbReference type="AlphaFoldDB" id="G4CQ86"/>
<protein>
    <recommendedName>
        <fullName evidence="2">PepSY domain-containing protein</fullName>
    </recommendedName>
</protein>
<organism evidence="3 4">
    <name type="scientific">Neisseria wadsworthii 9715</name>
    <dbReference type="NCBI Taxonomy" id="1030841"/>
    <lineage>
        <taxon>Bacteria</taxon>
        <taxon>Pseudomonadati</taxon>
        <taxon>Pseudomonadota</taxon>
        <taxon>Betaproteobacteria</taxon>
        <taxon>Neisseriales</taxon>
        <taxon>Neisseriaceae</taxon>
        <taxon>Neisseria</taxon>
    </lineage>
</organism>